<feature type="domain" description="Chromo" evidence="3">
    <location>
        <begin position="40"/>
        <end position="101"/>
    </location>
</feature>
<dbReference type="PROSITE" id="PS50013">
    <property type="entry name" value="CHROMO_2"/>
    <property type="match status" value="1"/>
</dbReference>
<dbReference type="InterPro" id="IPR051219">
    <property type="entry name" value="Heterochromatin_chromo-domain"/>
</dbReference>
<keyword evidence="5" id="KW-1185">Reference proteome</keyword>
<reference evidence="4" key="1">
    <citation type="submission" date="2021-03" db="EMBL/GenBank/DDBJ databases">
        <title>Draft genome sequence of rust myrtle Austropuccinia psidii MF-1, a brazilian biotype.</title>
        <authorList>
            <person name="Quecine M.C."/>
            <person name="Pachon D.M.R."/>
            <person name="Bonatelli M.L."/>
            <person name="Correr F.H."/>
            <person name="Franceschini L.M."/>
            <person name="Leite T.F."/>
            <person name="Margarido G.R.A."/>
            <person name="Almeida C.A."/>
            <person name="Ferrarezi J.A."/>
            <person name="Labate C.A."/>
        </authorList>
    </citation>
    <scope>NUCLEOTIDE SEQUENCE</scope>
    <source>
        <strain evidence="4">MF-1</strain>
    </source>
</reference>
<evidence type="ECO:0000313" key="5">
    <source>
        <dbReference type="Proteomes" id="UP000765509"/>
    </source>
</evidence>
<evidence type="ECO:0000256" key="1">
    <source>
        <dbReference type="ARBA" id="ARBA00004123"/>
    </source>
</evidence>
<dbReference type="InterPro" id="IPR016197">
    <property type="entry name" value="Chromo-like_dom_sf"/>
</dbReference>
<dbReference type="GO" id="GO:0006338">
    <property type="term" value="P:chromatin remodeling"/>
    <property type="evidence" value="ECO:0007669"/>
    <property type="project" value="UniProtKB-ARBA"/>
</dbReference>
<dbReference type="SUPFAM" id="SSF54160">
    <property type="entry name" value="Chromo domain-like"/>
    <property type="match status" value="1"/>
</dbReference>
<dbReference type="GO" id="GO:0005634">
    <property type="term" value="C:nucleus"/>
    <property type="evidence" value="ECO:0007669"/>
    <property type="project" value="UniProtKB-SubCell"/>
</dbReference>
<comment type="caution">
    <text evidence="4">The sequence shown here is derived from an EMBL/GenBank/DDBJ whole genome shotgun (WGS) entry which is preliminary data.</text>
</comment>
<dbReference type="CDD" id="cd00024">
    <property type="entry name" value="CD_CSD"/>
    <property type="match status" value="1"/>
</dbReference>
<comment type="subcellular location">
    <subcellularLocation>
        <location evidence="1">Nucleus</location>
    </subcellularLocation>
</comment>
<dbReference type="Proteomes" id="UP000765509">
    <property type="component" value="Unassembled WGS sequence"/>
</dbReference>
<dbReference type="PANTHER" id="PTHR22812">
    <property type="entry name" value="CHROMOBOX PROTEIN"/>
    <property type="match status" value="1"/>
</dbReference>
<dbReference type="EMBL" id="AVOT02014422">
    <property type="protein sequence ID" value="MBW0497860.1"/>
    <property type="molecule type" value="Genomic_DNA"/>
</dbReference>
<dbReference type="InterPro" id="IPR000953">
    <property type="entry name" value="Chromo/chromo_shadow_dom"/>
</dbReference>
<name>A0A9Q3HD95_9BASI</name>
<dbReference type="Gene3D" id="2.40.50.40">
    <property type="match status" value="1"/>
</dbReference>
<organism evidence="4 5">
    <name type="scientific">Austropuccinia psidii MF-1</name>
    <dbReference type="NCBI Taxonomy" id="1389203"/>
    <lineage>
        <taxon>Eukaryota</taxon>
        <taxon>Fungi</taxon>
        <taxon>Dikarya</taxon>
        <taxon>Basidiomycota</taxon>
        <taxon>Pucciniomycotina</taxon>
        <taxon>Pucciniomycetes</taxon>
        <taxon>Pucciniales</taxon>
        <taxon>Sphaerophragmiaceae</taxon>
        <taxon>Austropuccinia</taxon>
    </lineage>
</organism>
<dbReference type="InterPro" id="IPR023780">
    <property type="entry name" value="Chromo_domain"/>
</dbReference>
<evidence type="ECO:0000259" key="3">
    <source>
        <dbReference type="PROSITE" id="PS50013"/>
    </source>
</evidence>
<sequence length="104" mass="12165">MEVSLPHIPCVCIRTSKEINYPNLHQFLIPPVLVMEKEEWEVAQVLDSKLKRGKLWYLVEWKGLNQDPERTTLEPDSSLNNLPDLVKDFHSFYLEYPGPNTSRV</sequence>
<protein>
    <recommendedName>
        <fullName evidence="3">Chromo domain-containing protein</fullName>
    </recommendedName>
</protein>
<dbReference type="OrthoDB" id="3364639at2759"/>
<dbReference type="Pfam" id="PF00385">
    <property type="entry name" value="Chromo"/>
    <property type="match status" value="1"/>
</dbReference>
<keyword evidence="2" id="KW-0539">Nucleus</keyword>
<evidence type="ECO:0000313" key="4">
    <source>
        <dbReference type="EMBL" id="MBW0497860.1"/>
    </source>
</evidence>
<accession>A0A9Q3HD95</accession>
<proteinExistence type="predicted"/>
<dbReference type="AlphaFoldDB" id="A0A9Q3HD95"/>
<gene>
    <name evidence="4" type="ORF">O181_037575</name>
</gene>
<evidence type="ECO:0000256" key="2">
    <source>
        <dbReference type="ARBA" id="ARBA00023242"/>
    </source>
</evidence>